<dbReference type="GO" id="GO:0005576">
    <property type="term" value="C:extracellular region"/>
    <property type="evidence" value="ECO:0007669"/>
    <property type="project" value="UniProtKB-SubCell"/>
</dbReference>
<evidence type="ECO:0000313" key="7">
    <source>
        <dbReference type="Proteomes" id="UP000276215"/>
    </source>
</evidence>
<comment type="similarity">
    <text evidence="1 4">Belongs to the polysaccharide lyase 1 family.</text>
</comment>
<sequence>MKVPGDILLEGCGSITDLNCTVKSNGFSNLRGGTTRSAGGATTTVSSAAAFMTAVTGHAKKTIYLDGLIVPPPRPQIRNNTSIIGLGKKAHLTGNGLGVQKASNVIIRNIAIGGIADADAISAKTSNNVWVDHCEFWSDTNHGVGYYDGLVDVTLGSSYVTISYNYFHHHYKAPLVGGDPAFTHEHYFITYHHNWFRNISTHTPALRFSEAHVYNNYYADIFAQGAHTCSGVQALIEYNVFRNVKEAISSYGKVIPEDSPNTSPDGDYGLDRFANEGFNDFGGVLSNITVVGTMTSVPYRFTCTKLKDVIKVVKRDSELSKI</sequence>
<dbReference type="PANTHER" id="PTHR31683">
    <property type="entry name" value="PECTATE LYASE 18-RELATED"/>
    <property type="match status" value="1"/>
</dbReference>
<dbReference type="STRING" id="1336337.A0A3N4JW20"/>
<keyword evidence="4" id="KW-0624">Polysaccharide degradation</keyword>
<evidence type="ECO:0000256" key="3">
    <source>
        <dbReference type="ARBA" id="ARBA00023239"/>
    </source>
</evidence>
<evidence type="ECO:0000256" key="2">
    <source>
        <dbReference type="ARBA" id="ARBA00022729"/>
    </source>
</evidence>
<dbReference type="GO" id="GO:0030570">
    <property type="term" value="F:pectate lyase activity"/>
    <property type="evidence" value="ECO:0007669"/>
    <property type="project" value="InterPro"/>
</dbReference>
<feature type="domain" description="Pectate lyase" evidence="5">
    <location>
        <begin position="38"/>
        <end position="247"/>
    </location>
</feature>
<comment type="subcellular location">
    <subcellularLocation>
        <location evidence="4">Secreted</location>
    </subcellularLocation>
</comment>
<dbReference type="GO" id="GO:0000272">
    <property type="term" value="P:polysaccharide catabolic process"/>
    <property type="evidence" value="ECO:0007669"/>
    <property type="project" value="UniProtKB-KW"/>
</dbReference>
<dbReference type="SMART" id="SM00656">
    <property type="entry name" value="Amb_all"/>
    <property type="match status" value="1"/>
</dbReference>
<dbReference type="InterPro" id="IPR002022">
    <property type="entry name" value="Pec_lyase"/>
</dbReference>
<protein>
    <submittedName>
        <fullName evidence="6">Pectin lyase-like protein</fullName>
    </submittedName>
</protein>
<keyword evidence="7" id="KW-1185">Reference proteome</keyword>
<dbReference type="Proteomes" id="UP000276215">
    <property type="component" value="Unassembled WGS sequence"/>
</dbReference>
<dbReference type="Gene3D" id="2.160.20.10">
    <property type="entry name" value="Single-stranded right-handed beta-helix, Pectin lyase-like"/>
    <property type="match status" value="1"/>
</dbReference>
<dbReference type="AlphaFoldDB" id="A0A3N4JW20"/>
<keyword evidence="3 4" id="KW-0456">Lyase</keyword>
<organism evidence="6 7">
    <name type="scientific">Choiromyces venosus 120613-1</name>
    <dbReference type="NCBI Taxonomy" id="1336337"/>
    <lineage>
        <taxon>Eukaryota</taxon>
        <taxon>Fungi</taxon>
        <taxon>Dikarya</taxon>
        <taxon>Ascomycota</taxon>
        <taxon>Pezizomycotina</taxon>
        <taxon>Pezizomycetes</taxon>
        <taxon>Pezizales</taxon>
        <taxon>Tuberaceae</taxon>
        <taxon>Choiromyces</taxon>
    </lineage>
</organism>
<evidence type="ECO:0000256" key="1">
    <source>
        <dbReference type="ARBA" id="ARBA00010980"/>
    </source>
</evidence>
<dbReference type="InterPro" id="IPR045032">
    <property type="entry name" value="PEL"/>
</dbReference>
<proteinExistence type="inferred from homology"/>
<dbReference type="InterPro" id="IPR012334">
    <property type="entry name" value="Pectin_lyas_fold"/>
</dbReference>
<evidence type="ECO:0000313" key="6">
    <source>
        <dbReference type="EMBL" id="RPB02554.1"/>
    </source>
</evidence>
<evidence type="ECO:0000256" key="4">
    <source>
        <dbReference type="RuleBase" id="RU361173"/>
    </source>
</evidence>
<keyword evidence="2" id="KW-0732">Signal</keyword>
<keyword evidence="4" id="KW-0119">Carbohydrate metabolism</keyword>
<dbReference type="PANTHER" id="PTHR31683:SF18">
    <property type="entry name" value="PECTATE LYASE 21-RELATED"/>
    <property type="match status" value="1"/>
</dbReference>
<name>A0A3N4JW20_9PEZI</name>
<dbReference type="EMBL" id="ML120367">
    <property type="protein sequence ID" value="RPB02554.1"/>
    <property type="molecule type" value="Genomic_DNA"/>
</dbReference>
<gene>
    <name evidence="6" type="ORF">L873DRAFT_1826613</name>
</gene>
<dbReference type="OrthoDB" id="1637350at2759"/>
<accession>A0A3N4JW20</accession>
<dbReference type="Pfam" id="PF00544">
    <property type="entry name" value="Pectate_lyase_4"/>
    <property type="match status" value="1"/>
</dbReference>
<dbReference type="SUPFAM" id="SSF51126">
    <property type="entry name" value="Pectin lyase-like"/>
    <property type="match status" value="1"/>
</dbReference>
<evidence type="ECO:0000259" key="5">
    <source>
        <dbReference type="SMART" id="SM00656"/>
    </source>
</evidence>
<dbReference type="InterPro" id="IPR011050">
    <property type="entry name" value="Pectin_lyase_fold/virulence"/>
</dbReference>
<keyword evidence="4" id="KW-0964">Secreted</keyword>
<reference evidence="6 7" key="1">
    <citation type="journal article" date="2018" name="Nat. Ecol. Evol.">
        <title>Pezizomycetes genomes reveal the molecular basis of ectomycorrhizal truffle lifestyle.</title>
        <authorList>
            <person name="Murat C."/>
            <person name="Payen T."/>
            <person name="Noel B."/>
            <person name="Kuo A."/>
            <person name="Morin E."/>
            <person name="Chen J."/>
            <person name="Kohler A."/>
            <person name="Krizsan K."/>
            <person name="Balestrini R."/>
            <person name="Da Silva C."/>
            <person name="Montanini B."/>
            <person name="Hainaut M."/>
            <person name="Levati E."/>
            <person name="Barry K.W."/>
            <person name="Belfiori B."/>
            <person name="Cichocki N."/>
            <person name="Clum A."/>
            <person name="Dockter R.B."/>
            <person name="Fauchery L."/>
            <person name="Guy J."/>
            <person name="Iotti M."/>
            <person name="Le Tacon F."/>
            <person name="Lindquist E.A."/>
            <person name="Lipzen A."/>
            <person name="Malagnac F."/>
            <person name="Mello A."/>
            <person name="Molinier V."/>
            <person name="Miyauchi S."/>
            <person name="Poulain J."/>
            <person name="Riccioni C."/>
            <person name="Rubini A."/>
            <person name="Sitrit Y."/>
            <person name="Splivallo R."/>
            <person name="Traeger S."/>
            <person name="Wang M."/>
            <person name="Zifcakova L."/>
            <person name="Wipf D."/>
            <person name="Zambonelli A."/>
            <person name="Paolocci F."/>
            <person name="Nowrousian M."/>
            <person name="Ottonello S."/>
            <person name="Baldrian P."/>
            <person name="Spatafora J.W."/>
            <person name="Henrissat B."/>
            <person name="Nagy L.G."/>
            <person name="Aury J.M."/>
            <person name="Wincker P."/>
            <person name="Grigoriev I.V."/>
            <person name="Bonfante P."/>
            <person name="Martin F.M."/>
        </authorList>
    </citation>
    <scope>NUCLEOTIDE SEQUENCE [LARGE SCALE GENOMIC DNA]</scope>
    <source>
        <strain evidence="6 7">120613-1</strain>
    </source>
</reference>